<feature type="compositionally biased region" description="Polar residues" evidence="1">
    <location>
        <begin position="81"/>
        <end position="95"/>
    </location>
</feature>
<keyword evidence="3" id="KW-1185">Reference proteome</keyword>
<sequence length="560" mass="62867">MAPLATAAACVHPTAAAQALPAPRFETHIPETSDEDLVSVVAESHIDIWHVFATQFLGPLGKVSSLYFWAIRRQKGRTSIKDSSSTRVKSSTNGEPSVKNKLSVKNKFSIKGKLTIKRKHSFKDKPSKDAEEESMAEEDTSQSGLDDDAPTRSPLPTRSCSRNSRLTGLAYDLDDTHGTKAPNGFLNSAAVNRIDDSDYVRPQRFTLSPEERLHKIIQGASMHDGRKLTSGTDPFTKRVVDALDPHPHQCLVTRQLDTEIEVEYCHFLPQCDSKDNGFLTRLEHALGIGYKKLNIDDARNVARLLISIHRYVDKQRAMFLPTPEIVNRISHNHEIGHDIRNIYEPGEAFEYRFLPLPGNPTSDIVHYQRTDKGEQSQTPAPVTTKVLYPHPFYDLPAVYSHVEPHYVIINAARKLKDLDLSQFEELQTTVSVPKEFINPQVKEVGEDQDQDQDQDQDGINGTDEMDIRIGTRTHRGPWKAVKGFLGLNTKRERSSPTPSEVDAETNFKSLKTAAGSIADLLILSRQDIQITKARYIKLLQYELVSDKWDVAKYVCGSHQG</sequence>
<evidence type="ECO:0000313" key="2">
    <source>
        <dbReference type="EMBL" id="ETW86569.1"/>
    </source>
</evidence>
<accession>W4KLJ1</accession>
<evidence type="ECO:0000313" key="3">
    <source>
        <dbReference type="Proteomes" id="UP000030671"/>
    </source>
</evidence>
<dbReference type="RefSeq" id="XP_009540577.1">
    <property type="nucleotide sequence ID" value="XM_009542282.1"/>
</dbReference>
<evidence type="ECO:0000256" key="1">
    <source>
        <dbReference type="SAM" id="MobiDB-lite"/>
    </source>
</evidence>
<protein>
    <recommendedName>
        <fullName evidence="4">HNH nuclease domain-containing protein</fullName>
    </recommendedName>
</protein>
<feature type="region of interest" description="Disordered" evidence="1">
    <location>
        <begin position="79"/>
        <end position="102"/>
    </location>
</feature>
<organism evidence="2 3">
    <name type="scientific">Heterobasidion irregulare (strain TC 32-1)</name>
    <dbReference type="NCBI Taxonomy" id="747525"/>
    <lineage>
        <taxon>Eukaryota</taxon>
        <taxon>Fungi</taxon>
        <taxon>Dikarya</taxon>
        <taxon>Basidiomycota</taxon>
        <taxon>Agaricomycotina</taxon>
        <taxon>Agaricomycetes</taxon>
        <taxon>Russulales</taxon>
        <taxon>Bondarzewiaceae</taxon>
        <taxon>Heterobasidion</taxon>
        <taxon>Heterobasidion annosum species complex</taxon>
    </lineage>
</organism>
<dbReference type="OrthoDB" id="3133596at2759"/>
<name>W4KLJ1_HETIT</name>
<feature type="compositionally biased region" description="Acidic residues" evidence="1">
    <location>
        <begin position="446"/>
        <end position="456"/>
    </location>
</feature>
<dbReference type="HOGENOM" id="CLU_486657_0_0_1"/>
<proteinExistence type="predicted"/>
<dbReference type="AlphaFoldDB" id="W4KLJ1"/>
<feature type="compositionally biased region" description="Acidic residues" evidence="1">
    <location>
        <begin position="130"/>
        <end position="148"/>
    </location>
</feature>
<dbReference type="GeneID" id="20673939"/>
<feature type="region of interest" description="Disordered" evidence="1">
    <location>
        <begin position="442"/>
        <end position="465"/>
    </location>
</feature>
<dbReference type="InParanoid" id="W4KLJ1"/>
<dbReference type="KEGG" id="hir:HETIRDRAFT_423730"/>
<gene>
    <name evidence="2" type="ORF">HETIRDRAFT_423730</name>
</gene>
<dbReference type="EMBL" id="KI925454">
    <property type="protein sequence ID" value="ETW86569.1"/>
    <property type="molecule type" value="Genomic_DNA"/>
</dbReference>
<dbReference type="Proteomes" id="UP000030671">
    <property type="component" value="Unassembled WGS sequence"/>
</dbReference>
<evidence type="ECO:0008006" key="4">
    <source>
        <dbReference type="Google" id="ProtNLM"/>
    </source>
</evidence>
<feature type="region of interest" description="Disordered" evidence="1">
    <location>
        <begin position="119"/>
        <end position="163"/>
    </location>
</feature>
<reference evidence="2 3" key="1">
    <citation type="journal article" date="2012" name="New Phytol.">
        <title>Insight into trade-off between wood decay and parasitism from the genome of a fungal forest pathogen.</title>
        <authorList>
            <person name="Olson A."/>
            <person name="Aerts A."/>
            <person name="Asiegbu F."/>
            <person name="Belbahri L."/>
            <person name="Bouzid O."/>
            <person name="Broberg A."/>
            <person name="Canback B."/>
            <person name="Coutinho P.M."/>
            <person name="Cullen D."/>
            <person name="Dalman K."/>
            <person name="Deflorio G."/>
            <person name="van Diepen L.T."/>
            <person name="Dunand C."/>
            <person name="Duplessis S."/>
            <person name="Durling M."/>
            <person name="Gonthier P."/>
            <person name="Grimwood J."/>
            <person name="Fossdal C.G."/>
            <person name="Hansson D."/>
            <person name="Henrissat B."/>
            <person name="Hietala A."/>
            <person name="Himmelstrand K."/>
            <person name="Hoffmeister D."/>
            <person name="Hogberg N."/>
            <person name="James T.Y."/>
            <person name="Karlsson M."/>
            <person name="Kohler A."/>
            <person name="Kues U."/>
            <person name="Lee Y.H."/>
            <person name="Lin Y.C."/>
            <person name="Lind M."/>
            <person name="Lindquist E."/>
            <person name="Lombard V."/>
            <person name="Lucas S."/>
            <person name="Lunden K."/>
            <person name="Morin E."/>
            <person name="Murat C."/>
            <person name="Park J."/>
            <person name="Raffaello T."/>
            <person name="Rouze P."/>
            <person name="Salamov A."/>
            <person name="Schmutz J."/>
            <person name="Solheim H."/>
            <person name="Stahlberg J."/>
            <person name="Velez H."/>
            <person name="de Vries R.P."/>
            <person name="Wiebenga A."/>
            <person name="Woodward S."/>
            <person name="Yakovlev I."/>
            <person name="Garbelotto M."/>
            <person name="Martin F."/>
            <person name="Grigoriev I.V."/>
            <person name="Stenlid J."/>
        </authorList>
    </citation>
    <scope>NUCLEOTIDE SEQUENCE [LARGE SCALE GENOMIC DNA]</scope>
    <source>
        <strain evidence="2 3">TC 32-1</strain>
    </source>
</reference>
<feature type="compositionally biased region" description="Polar residues" evidence="1">
    <location>
        <begin position="154"/>
        <end position="163"/>
    </location>
</feature>